<proteinExistence type="predicted"/>
<evidence type="ECO:0000313" key="3">
    <source>
        <dbReference type="Proteomes" id="UP001066276"/>
    </source>
</evidence>
<sequence>MMRLLIKYTSKERARILEELDQITKEILMMVTQANFDELKINLDKQRIKYEEEITAKKQRNFLRDFKYYQSGRVLTFHRKYDYMYSEEYKEPVSDGGKGASGVNIHDSEESDISDSNLSDTTDAAHLRKIMGSDKSTNRANLFKQIWLLNQGRTDQKKDLFQSRGRGRGSRGRGRGTSQRKQEQEKEGPMPGRMNTRARTLT</sequence>
<reference evidence="2" key="1">
    <citation type="journal article" date="2022" name="bioRxiv">
        <title>Sequencing and chromosome-scale assembly of the giantPleurodeles waltlgenome.</title>
        <authorList>
            <person name="Brown T."/>
            <person name="Elewa A."/>
            <person name="Iarovenko S."/>
            <person name="Subramanian E."/>
            <person name="Araus A.J."/>
            <person name="Petzold A."/>
            <person name="Susuki M."/>
            <person name="Suzuki K.-i.T."/>
            <person name="Hayashi T."/>
            <person name="Toyoda A."/>
            <person name="Oliveira C."/>
            <person name="Osipova E."/>
            <person name="Leigh N.D."/>
            <person name="Simon A."/>
            <person name="Yun M.H."/>
        </authorList>
    </citation>
    <scope>NUCLEOTIDE SEQUENCE</scope>
    <source>
        <strain evidence="2">20211129_DDA</strain>
        <tissue evidence="2">Liver</tissue>
    </source>
</reference>
<feature type="compositionally biased region" description="Basic residues" evidence="1">
    <location>
        <begin position="165"/>
        <end position="174"/>
    </location>
</feature>
<evidence type="ECO:0000256" key="1">
    <source>
        <dbReference type="SAM" id="MobiDB-lite"/>
    </source>
</evidence>
<dbReference type="EMBL" id="JANPWB010000010">
    <property type="protein sequence ID" value="KAJ1138849.1"/>
    <property type="molecule type" value="Genomic_DNA"/>
</dbReference>
<gene>
    <name evidence="2" type="ORF">NDU88_005230</name>
</gene>
<protein>
    <submittedName>
        <fullName evidence="2">Uncharacterized protein</fullName>
    </submittedName>
</protein>
<comment type="caution">
    <text evidence="2">The sequence shown here is derived from an EMBL/GenBank/DDBJ whole genome shotgun (WGS) entry which is preliminary data.</text>
</comment>
<accession>A0AAV7QGM6</accession>
<feature type="region of interest" description="Disordered" evidence="1">
    <location>
        <begin position="92"/>
        <end position="120"/>
    </location>
</feature>
<dbReference type="AlphaFoldDB" id="A0AAV7QGM6"/>
<dbReference type="Proteomes" id="UP001066276">
    <property type="component" value="Chromosome 6"/>
</dbReference>
<evidence type="ECO:0000313" key="2">
    <source>
        <dbReference type="EMBL" id="KAJ1138849.1"/>
    </source>
</evidence>
<keyword evidence="3" id="KW-1185">Reference proteome</keyword>
<feature type="region of interest" description="Disordered" evidence="1">
    <location>
        <begin position="157"/>
        <end position="202"/>
    </location>
</feature>
<name>A0AAV7QGM6_PLEWA</name>
<organism evidence="2 3">
    <name type="scientific">Pleurodeles waltl</name>
    <name type="common">Iberian ribbed newt</name>
    <dbReference type="NCBI Taxonomy" id="8319"/>
    <lineage>
        <taxon>Eukaryota</taxon>
        <taxon>Metazoa</taxon>
        <taxon>Chordata</taxon>
        <taxon>Craniata</taxon>
        <taxon>Vertebrata</taxon>
        <taxon>Euteleostomi</taxon>
        <taxon>Amphibia</taxon>
        <taxon>Batrachia</taxon>
        <taxon>Caudata</taxon>
        <taxon>Salamandroidea</taxon>
        <taxon>Salamandridae</taxon>
        <taxon>Pleurodelinae</taxon>
        <taxon>Pleurodeles</taxon>
    </lineage>
</organism>